<dbReference type="GO" id="GO:0006508">
    <property type="term" value="P:proteolysis"/>
    <property type="evidence" value="ECO:0007669"/>
    <property type="project" value="TreeGrafter"/>
</dbReference>
<dbReference type="EMBL" id="ML170162">
    <property type="protein sequence ID" value="TDL26322.1"/>
    <property type="molecule type" value="Genomic_DNA"/>
</dbReference>
<name>A0A4Y7QGT5_9AGAM</name>
<keyword evidence="4" id="KW-1185">Reference proteome</keyword>
<protein>
    <recommendedName>
        <fullName evidence="2">Peptidase S53 activation domain-containing protein</fullName>
    </recommendedName>
</protein>
<feature type="chain" id="PRO_5021201339" description="Peptidase S53 activation domain-containing protein" evidence="1">
    <location>
        <begin position="23"/>
        <end position="171"/>
    </location>
</feature>
<accession>A0A4Y7QGT5</accession>
<dbReference type="InterPro" id="IPR015366">
    <property type="entry name" value="S53_propep"/>
</dbReference>
<dbReference type="VEuPathDB" id="FungiDB:BD410DRAFT_578586"/>
<sequence length="171" mass="19344">MVFLRVFLAFALLVSGLSNALSIPSQTNGFDESHVVEEGWARSGHPLPDMRVDFRMVLRRTDSRLVLMDIDSTTGPDGADGVIGLSPQNSRPLERWLAEHGIEKDAISFSPARNWISFNAPIRLAERLFQTKYHMWTHLESGDTVVRPLRYSLPEAFHEQVESIQPPARFT</sequence>
<dbReference type="SUPFAM" id="SSF54897">
    <property type="entry name" value="Protease propeptides/inhibitors"/>
    <property type="match status" value="1"/>
</dbReference>
<keyword evidence="1" id="KW-0732">Signal</keyword>
<organism evidence="3 4">
    <name type="scientific">Rickenella mellea</name>
    <dbReference type="NCBI Taxonomy" id="50990"/>
    <lineage>
        <taxon>Eukaryota</taxon>
        <taxon>Fungi</taxon>
        <taxon>Dikarya</taxon>
        <taxon>Basidiomycota</taxon>
        <taxon>Agaricomycotina</taxon>
        <taxon>Agaricomycetes</taxon>
        <taxon>Hymenochaetales</taxon>
        <taxon>Rickenellaceae</taxon>
        <taxon>Rickenella</taxon>
    </lineage>
</organism>
<feature type="signal peptide" evidence="1">
    <location>
        <begin position="1"/>
        <end position="22"/>
    </location>
</feature>
<evidence type="ECO:0000259" key="2">
    <source>
        <dbReference type="SMART" id="SM00944"/>
    </source>
</evidence>
<dbReference type="PANTHER" id="PTHR14218:SF15">
    <property type="entry name" value="TRIPEPTIDYL-PEPTIDASE 1"/>
    <property type="match status" value="1"/>
</dbReference>
<dbReference type="GO" id="GO:0008240">
    <property type="term" value="F:tripeptidyl-peptidase activity"/>
    <property type="evidence" value="ECO:0007669"/>
    <property type="project" value="TreeGrafter"/>
</dbReference>
<dbReference type="AlphaFoldDB" id="A0A4Y7QGT5"/>
<dbReference type="Proteomes" id="UP000294933">
    <property type="component" value="Unassembled WGS sequence"/>
</dbReference>
<proteinExistence type="predicted"/>
<dbReference type="STRING" id="50990.A0A4Y7QGT5"/>
<feature type="domain" description="Peptidase S53 activation" evidence="2">
    <location>
        <begin position="37"/>
        <end position="170"/>
    </location>
</feature>
<dbReference type="GO" id="GO:0004175">
    <property type="term" value="F:endopeptidase activity"/>
    <property type="evidence" value="ECO:0007669"/>
    <property type="project" value="TreeGrafter"/>
</dbReference>
<dbReference type="SMART" id="SM00944">
    <property type="entry name" value="Pro-kuma_activ"/>
    <property type="match status" value="1"/>
</dbReference>
<reference evidence="3 4" key="1">
    <citation type="submission" date="2018-06" db="EMBL/GenBank/DDBJ databases">
        <title>A transcriptomic atlas of mushroom development highlights an independent origin of complex multicellularity.</title>
        <authorList>
            <consortium name="DOE Joint Genome Institute"/>
            <person name="Krizsan K."/>
            <person name="Almasi E."/>
            <person name="Merenyi Z."/>
            <person name="Sahu N."/>
            <person name="Viragh M."/>
            <person name="Koszo T."/>
            <person name="Mondo S."/>
            <person name="Kiss B."/>
            <person name="Balint B."/>
            <person name="Kues U."/>
            <person name="Barry K."/>
            <person name="Hegedus J.C."/>
            <person name="Henrissat B."/>
            <person name="Johnson J."/>
            <person name="Lipzen A."/>
            <person name="Ohm R."/>
            <person name="Nagy I."/>
            <person name="Pangilinan J."/>
            <person name="Yan J."/>
            <person name="Xiong Y."/>
            <person name="Grigoriev I.V."/>
            <person name="Hibbett D.S."/>
            <person name="Nagy L.G."/>
        </authorList>
    </citation>
    <scope>NUCLEOTIDE SEQUENCE [LARGE SCALE GENOMIC DNA]</scope>
    <source>
        <strain evidence="3 4">SZMC22713</strain>
    </source>
</reference>
<dbReference type="OrthoDB" id="2685560at2759"/>
<dbReference type="PANTHER" id="PTHR14218">
    <property type="entry name" value="PROTEASE S8 TRIPEPTIDYL PEPTIDASE I CLN2"/>
    <property type="match status" value="1"/>
</dbReference>
<evidence type="ECO:0000256" key="1">
    <source>
        <dbReference type="SAM" id="SignalP"/>
    </source>
</evidence>
<dbReference type="InterPro" id="IPR050819">
    <property type="entry name" value="Tripeptidyl-peptidase_I"/>
</dbReference>
<evidence type="ECO:0000313" key="3">
    <source>
        <dbReference type="EMBL" id="TDL26322.1"/>
    </source>
</evidence>
<dbReference type="Pfam" id="PF09286">
    <property type="entry name" value="Pro-kuma_activ"/>
    <property type="match status" value="1"/>
</dbReference>
<evidence type="ECO:0000313" key="4">
    <source>
        <dbReference type="Proteomes" id="UP000294933"/>
    </source>
</evidence>
<gene>
    <name evidence="3" type="ORF">BD410DRAFT_578586</name>
</gene>